<comment type="similarity">
    <text evidence="4">Belongs to the arginase family.</text>
</comment>
<reference evidence="6" key="1">
    <citation type="journal article" date="2019" name="Int. J. Syst. Evol. Microbiol.">
        <title>The Global Catalogue of Microorganisms (GCM) 10K type strain sequencing project: providing services to taxonomists for standard genome sequencing and annotation.</title>
        <authorList>
            <consortium name="The Broad Institute Genomics Platform"/>
            <consortium name="The Broad Institute Genome Sequencing Center for Infectious Disease"/>
            <person name="Wu L."/>
            <person name="Ma J."/>
        </authorList>
    </citation>
    <scope>NUCLEOTIDE SEQUENCE [LARGE SCALE GENOMIC DNA]</scope>
    <source>
        <strain evidence="6">JCM 17441</strain>
    </source>
</reference>
<name>A0ABP8DT66_9ACTN</name>
<organism evidence="5 6">
    <name type="scientific">Dactylosporangium darangshiense</name>
    <dbReference type="NCBI Taxonomy" id="579108"/>
    <lineage>
        <taxon>Bacteria</taxon>
        <taxon>Bacillati</taxon>
        <taxon>Actinomycetota</taxon>
        <taxon>Actinomycetes</taxon>
        <taxon>Micromonosporales</taxon>
        <taxon>Micromonosporaceae</taxon>
        <taxon>Dactylosporangium</taxon>
    </lineage>
</organism>
<dbReference type="Proteomes" id="UP001500620">
    <property type="component" value="Unassembled WGS sequence"/>
</dbReference>
<comment type="caution">
    <text evidence="5">The sequence shown here is derived from an EMBL/GenBank/DDBJ whole genome shotgun (WGS) entry which is preliminary data.</text>
</comment>
<evidence type="ECO:0000256" key="4">
    <source>
        <dbReference type="PROSITE-ProRule" id="PRU00742"/>
    </source>
</evidence>
<sequence length="269" mass="28009">MADHSGGGWDLIATPWHLDEHIPAFPIPANVTETISPALPAGPAPGRTTLRYQAVADAAARAARPLLLSGDCPAALGAVAGLQRRHRDLTVVWLDAHGDFNTPAITISGYLGGMALAMLTGRAPEPFCDALGLRPVADTHVVLADARDLDPAERDALTASQVHRVPADPAAITSALDGLGRTPVYLHLDVDVIDSAQLPGLRFPSGPGPSVTQIEDCLAAVCATGDVRAASIACAWLPDRVSDGATRETITRLARALGADLAWTEPADR</sequence>
<dbReference type="InterPro" id="IPR023696">
    <property type="entry name" value="Ureohydrolase_dom_sf"/>
</dbReference>
<gene>
    <name evidence="5" type="ORF">GCM10022255_103210</name>
</gene>
<dbReference type="Gene3D" id="3.40.800.10">
    <property type="entry name" value="Ureohydrolase domain"/>
    <property type="match status" value="1"/>
</dbReference>
<dbReference type="InterPro" id="IPR006035">
    <property type="entry name" value="Ureohydrolase"/>
</dbReference>
<evidence type="ECO:0000256" key="2">
    <source>
        <dbReference type="ARBA" id="ARBA00022801"/>
    </source>
</evidence>
<accession>A0ABP8DT66</accession>
<evidence type="ECO:0000313" key="6">
    <source>
        <dbReference type="Proteomes" id="UP001500620"/>
    </source>
</evidence>
<keyword evidence="2" id="KW-0378">Hydrolase</keyword>
<protein>
    <recommendedName>
        <fullName evidence="7">Arginase</fullName>
    </recommendedName>
</protein>
<dbReference type="PRINTS" id="PR00116">
    <property type="entry name" value="ARGINASE"/>
</dbReference>
<proteinExistence type="inferred from homology"/>
<dbReference type="Pfam" id="PF00491">
    <property type="entry name" value="Arginase"/>
    <property type="match status" value="1"/>
</dbReference>
<dbReference type="EMBL" id="BAABAT010000058">
    <property type="protein sequence ID" value="GAA4262963.1"/>
    <property type="molecule type" value="Genomic_DNA"/>
</dbReference>
<evidence type="ECO:0008006" key="7">
    <source>
        <dbReference type="Google" id="ProtNLM"/>
    </source>
</evidence>
<dbReference type="PANTHER" id="PTHR43782">
    <property type="entry name" value="ARGINASE"/>
    <property type="match status" value="1"/>
</dbReference>
<keyword evidence="1" id="KW-0479">Metal-binding</keyword>
<dbReference type="CDD" id="cd09999">
    <property type="entry name" value="Arginase-like_1"/>
    <property type="match status" value="1"/>
</dbReference>
<keyword evidence="3" id="KW-0464">Manganese</keyword>
<dbReference type="PANTHER" id="PTHR43782:SF3">
    <property type="entry name" value="ARGINASE"/>
    <property type="match status" value="1"/>
</dbReference>
<evidence type="ECO:0000313" key="5">
    <source>
        <dbReference type="EMBL" id="GAA4262963.1"/>
    </source>
</evidence>
<evidence type="ECO:0000256" key="3">
    <source>
        <dbReference type="ARBA" id="ARBA00023211"/>
    </source>
</evidence>
<evidence type="ECO:0000256" key="1">
    <source>
        <dbReference type="ARBA" id="ARBA00022723"/>
    </source>
</evidence>
<dbReference type="SUPFAM" id="SSF52768">
    <property type="entry name" value="Arginase/deacetylase"/>
    <property type="match status" value="1"/>
</dbReference>
<keyword evidence="6" id="KW-1185">Reference proteome</keyword>
<dbReference type="PROSITE" id="PS51409">
    <property type="entry name" value="ARGINASE_2"/>
    <property type="match status" value="1"/>
</dbReference>
<dbReference type="RefSeq" id="WP_345141230.1">
    <property type="nucleotide sequence ID" value="NZ_BAABAT010000058.1"/>
</dbReference>